<sequence>MAKNGFNYSLDFKSVNFRENPELYRVGVGEQGVLLVEPYKSEILPHWRFKNVEVATASAEKIFTMFEDYLAKQEFVGADMARKFLQMGFTRARRYANHKGGRKYEVSPEAHNEGLPYPYSSGSANKGNEVLPQEADALTNEKAQAAAVFKNYWFKAKDHPEYLRQKQEFRNRYYEK</sequence>
<accession>A0A0P0CV54</accession>
<dbReference type="EMBL" id="CP012643">
    <property type="protein sequence ID" value="ALI98283.1"/>
    <property type="molecule type" value="Genomic_DNA"/>
</dbReference>
<evidence type="ECO:0000313" key="2">
    <source>
        <dbReference type="Proteomes" id="UP000061382"/>
    </source>
</evidence>
<dbReference type="OrthoDB" id="65486at2"/>
<reference evidence="1 2" key="1">
    <citation type="submission" date="2015-08" db="EMBL/GenBank/DDBJ databases">
        <title>Complete genome sequence of Rufibacter tibetensis strain 1351t, a radiation-resistant bacterium from tibet plateau.</title>
        <authorList>
            <person name="Dai J."/>
        </authorList>
    </citation>
    <scope>NUCLEOTIDE SEQUENCE [LARGE SCALE GENOMIC DNA]</scope>
    <source>
        <strain evidence="1 2">1351</strain>
    </source>
</reference>
<dbReference type="InterPro" id="IPR025494">
    <property type="entry name" value="DUF4385"/>
</dbReference>
<name>A0A0P0CV54_9BACT</name>
<dbReference type="STRING" id="512763.DC20_03910"/>
<dbReference type="KEGG" id="rti:DC20_03910"/>
<evidence type="ECO:0008006" key="3">
    <source>
        <dbReference type="Google" id="ProtNLM"/>
    </source>
</evidence>
<gene>
    <name evidence="1" type="ORF">DC20_03910</name>
</gene>
<dbReference type="AlphaFoldDB" id="A0A0P0CV54"/>
<dbReference type="Pfam" id="PF14328">
    <property type="entry name" value="DUF4385"/>
    <property type="match status" value="1"/>
</dbReference>
<dbReference type="Proteomes" id="UP000061382">
    <property type="component" value="Chromosome"/>
</dbReference>
<proteinExistence type="predicted"/>
<dbReference type="RefSeq" id="WP_062542641.1">
    <property type="nucleotide sequence ID" value="NZ_CP012643.1"/>
</dbReference>
<dbReference type="PATRIC" id="fig|512763.3.peg.870"/>
<keyword evidence="2" id="KW-1185">Reference proteome</keyword>
<protein>
    <recommendedName>
        <fullName evidence="3">Cytoplasmic protein</fullName>
    </recommendedName>
</protein>
<organism evidence="1 2">
    <name type="scientific">Rufibacter tibetensis</name>
    <dbReference type="NCBI Taxonomy" id="512763"/>
    <lineage>
        <taxon>Bacteria</taxon>
        <taxon>Pseudomonadati</taxon>
        <taxon>Bacteroidota</taxon>
        <taxon>Cytophagia</taxon>
        <taxon>Cytophagales</taxon>
        <taxon>Hymenobacteraceae</taxon>
        <taxon>Rufibacter</taxon>
    </lineage>
</organism>
<evidence type="ECO:0000313" key="1">
    <source>
        <dbReference type="EMBL" id="ALI98283.1"/>
    </source>
</evidence>